<keyword evidence="2" id="KW-0539">Nucleus</keyword>
<dbReference type="InterPro" id="IPR021858">
    <property type="entry name" value="Fun_TF"/>
</dbReference>
<organism evidence="5 6">
    <name type="scientific">Cylindrodendrum hubeiense</name>
    <dbReference type="NCBI Taxonomy" id="595255"/>
    <lineage>
        <taxon>Eukaryota</taxon>
        <taxon>Fungi</taxon>
        <taxon>Dikarya</taxon>
        <taxon>Ascomycota</taxon>
        <taxon>Pezizomycotina</taxon>
        <taxon>Sordariomycetes</taxon>
        <taxon>Hypocreomycetidae</taxon>
        <taxon>Hypocreales</taxon>
        <taxon>Nectriaceae</taxon>
        <taxon>Cylindrodendrum</taxon>
    </lineage>
</organism>
<dbReference type="InterPro" id="IPR001138">
    <property type="entry name" value="Zn2Cys6_DnaBD"/>
</dbReference>
<dbReference type="Pfam" id="PF11951">
    <property type="entry name" value="Fungal_trans_2"/>
    <property type="match status" value="1"/>
</dbReference>
<comment type="subcellular location">
    <subcellularLocation>
        <location evidence="1">Nucleus</location>
    </subcellularLocation>
</comment>
<evidence type="ECO:0000313" key="6">
    <source>
        <dbReference type="Proteomes" id="UP000722485"/>
    </source>
</evidence>
<dbReference type="GO" id="GO:0000976">
    <property type="term" value="F:transcription cis-regulatory region binding"/>
    <property type="evidence" value="ECO:0007669"/>
    <property type="project" value="TreeGrafter"/>
</dbReference>
<dbReference type="InterPro" id="IPR011051">
    <property type="entry name" value="RmlC_Cupin_sf"/>
</dbReference>
<dbReference type="Pfam" id="PF12973">
    <property type="entry name" value="Cupin_7"/>
    <property type="match status" value="1"/>
</dbReference>
<accession>A0A9P5L9Q9</accession>
<dbReference type="GO" id="GO:0008270">
    <property type="term" value="F:zinc ion binding"/>
    <property type="evidence" value="ECO:0007669"/>
    <property type="project" value="InterPro"/>
</dbReference>
<reference evidence="5" key="1">
    <citation type="submission" date="2020-03" db="EMBL/GenBank/DDBJ databases">
        <title>Draft Genome Sequence of Cylindrodendrum hubeiense.</title>
        <authorList>
            <person name="Buettner E."/>
            <person name="Kellner H."/>
        </authorList>
    </citation>
    <scope>NUCLEOTIDE SEQUENCE</scope>
    <source>
        <strain evidence="5">IHI 201604</strain>
    </source>
</reference>
<evidence type="ECO:0000313" key="5">
    <source>
        <dbReference type="EMBL" id="KAF7551881.1"/>
    </source>
</evidence>
<dbReference type="EMBL" id="JAANBB010000070">
    <property type="protein sequence ID" value="KAF7551881.1"/>
    <property type="molecule type" value="Genomic_DNA"/>
</dbReference>
<dbReference type="AlphaFoldDB" id="A0A9P5L9Q9"/>
<dbReference type="Proteomes" id="UP000722485">
    <property type="component" value="Unassembled WGS sequence"/>
</dbReference>
<dbReference type="SUPFAM" id="SSF51182">
    <property type="entry name" value="RmlC-like cupins"/>
    <property type="match status" value="1"/>
</dbReference>
<dbReference type="GO" id="GO:0005634">
    <property type="term" value="C:nucleus"/>
    <property type="evidence" value="ECO:0007669"/>
    <property type="project" value="UniProtKB-SubCell"/>
</dbReference>
<dbReference type="Gene3D" id="2.60.120.10">
    <property type="entry name" value="Jelly Rolls"/>
    <property type="match status" value="1"/>
</dbReference>
<dbReference type="Gene3D" id="4.10.240.10">
    <property type="entry name" value="Zn(2)-C6 fungal-type DNA-binding domain"/>
    <property type="match status" value="1"/>
</dbReference>
<dbReference type="InterPro" id="IPR036864">
    <property type="entry name" value="Zn2-C6_fun-type_DNA-bd_sf"/>
</dbReference>
<dbReference type="GO" id="GO:0000981">
    <property type="term" value="F:DNA-binding transcription factor activity, RNA polymerase II-specific"/>
    <property type="evidence" value="ECO:0007669"/>
    <property type="project" value="InterPro"/>
</dbReference>
<dbReference type="PANTHER" id="PTHR37534">
    <property type="entry name" value="TRANSCRIPTIONAL ACTIVATOR PROTEIN UGA3"/>
    <property type="match status" value="1"/>
</dbReference>
<feature type="region of interest" description="Disordered" evidence="3">
    <location>
        <begin position="465"/>
        <end position="485"/>
    </location>
</feature>
<name>A0A9P5L9Q9_9HYPO</name>
<evidence type="ECO:0000256" key="3">
    <source>
        <dbReference type="SAM" id="MobiDB-lite"/>
    </source>
</evidence>
<dbReference type="GO" id="GO:0045944">
    <property type="term" value="P:positive regulation of transcription by RNA polymerase II"/>
    <property type="evidence" value="ECO:0007669"/>
    <property type="project" value="TreeGrafter"/>
</dbReference>
<evidence type="ECO:0000259" key="4">
    <source>
        <dbReference type="Pfam" id="PF12973"/>
    </source>
</evidence>
<feature type="domain" description="ChrR-like cupin" evidence="4">
    <location>
        <begin position="500"/>
        <end position="601"/>
    </location>
</feature>
<keyword evidence="6" id="KW-1185">Reference proteome</keyword>
<protein>
    <recommendedName>
        <fullName evidence="4">ChrR-like cupin domain-containing protein</fullName>
    </recommendedName>
</protein>
<evidence type="ECO:0000256" key="1">
    <source>
        <dbReference type="ARBA" id="ARBA00004123"/>
    </source>
</evidence>
<dbReference type="SUPFAM" id="SSF57701">
    <property type="entry name" value="Zn2/Cys6 DNA-binding domain"/>
    <property type="match status" value="1"/>
</dbReference>
<dbReference type="OrthoDB" id="5419315at2759"/>
<dbReference type="PANTHER" id="PTHR37534:SF7">
    <property type="entry name" value="TRANSCRIPTIONAL ACTIVATOR PROTEIN UGA3"/>
    <property type="match status" value="1"/>
</dbReference>
<evidence type="ECO:0000256" key="2">
    <source>
        <dbReference type="ARBA" id="ARBA00023242"/>
    </source>
</evidence>
<proteinExistence type="predicted"/>
<gene>
    <name evidence="5" type="ORF">G7Z17_g4722</name>
</gene>
<dbReference type="InterPro" id="IPR014710">
    <property type="entry name" value="RmlC-like_jellyroll"/>
</dbReference>
<comment type="caution">
    <text evidence="5">The sequence shown here is derived from an EMBL/GenBank/DDBJ whole genome shotgun (WGS) entry which is preliminary data.</text>
</comment>
<dbReference type="CDD" id="cd00067">
    <property type="entry name" value="GAL4"/>
    <property type="match status" value="1"/>
</dbReference>
<sequence length="643" mass="70951">MSTLRLHPAGSAAPHFISAPLGADTLDRGADVPPVDKGTHVSLRSWGSESAPLEEPRISIKAVQLVKQDANRSHSPRKKKCDQVYPICGHCSRLNLVCQREMPRSLQSTPQASSELANANVGRDSPCCRRSYQVLMRHANLGQTGLAVQPSDGEAGDGDLVASRRVMLRYYTATLAIMLTTNLENNCFLSVLMPMAFECPSLMYALSAWSSVHLALGDERFQQVSLKHRGLALSQLKTLIREQSLSTEMSLAVTMVLCSMESIADGTGSWYHHLAGAAAVLGCKSKSTTFPPGSAASCHQSLEGRWLLRNFAYHDILMSVSMDRRPFLAGDYWLSEEDTAADPYFGFASRVLQLIAETSILNADFFAADASNEASPPTSGTGSLSKRAHRIETQLKDWVCPSEGPDDPLALLGEAYRIAALIHLYRTLSRHVNAYKEALRIKIRNQAMATETSITQTEPVTKLIPPQKNNAQEDDSKAAYRGPPLPNVPDDVVVPGALDIECDERLWVPQAPDVWFRPLLFSVSQGYFVNILRVRKSGILSRHRHAGPVHATVLRGRWHYLEHPWWATEGGYAFEPPGDIHTLEVPEDVKEMVTLFHVTGAYIYVDPDGNPVGIEDVFSKLQKARKHYEEVGLGASFADQFIR</sequence>
<dbReference type="CDD" id="cd20302">
    <property type="entry name" value="cupin_DAD"/>
    <property type="match status" value="1"/>
</dbReference>
<dbReference type="InterPro" id="IPR025979">
    <property type="entry name" value="ChrR-like_cupin_dom"/>
</dbReference>